<protein>
    <submittedName>
        <fullName evidence="5">Mannitol dehydrogenase</fullName>
    </submittedName>
</protein>
<keyword evidence="1" id="KW-0560">Oxidoreductase</keyword>
<evidence type="ECO:0000259" key="4">
    <source>
        <dbReference type="Pfam" id="PF08125"/>
    </source>
</evidence>
<feature type="domain" description="Mannitol dehydrogenase C-terminal" evidence="4">
    <location>
        <begin position="203"/>
        <end position="379"/>
    </location>
</feature>
<proteinExistence type="predicted"/>
<dbReference type="Gene3D" id="1.10.1040.10">
    <property type="entry name" value="N-(1-d-carboxylethyl)-l-norvaline Dehydrogenase, domain 2"/>
    <property type="match status" value="1"/>
</dbReference>
<dbReference type="InterPro" id="IPR000669">
    <property type="entry name" value="Mannitol_DH"/>
</dbReference>
<organism evidence="5 6">
    <name type="scientific">Izhakiella australiensis</name>
    <dbReference type="NCBI Taxonomy" id="1926881"/>
    <lineage>
        <taxon>Bacteria</taxon>
        <taxon>Pseudomonadati</taxon>
        <taxon>Pseudomonadota</taxon>
        <taxon>Gammaproteobacteria</taxon>
        <taxon>Enterobacterales</taxon>
        <taxon>Erwiniaceae</taxon>
        <taxon>Izhakiella</taxon>
    </lineage>
</organism>
<dbReference type="Proteomes" id="UP000190667">
    <property type="component" value="Unassembled WGS sequence"/>
</dbReference>
<name>A0A1S8YSG6_9GAMM</name>
<dbReference type="InterPro" id="IPR013118">
    <property type="entry name" value="Mannitol_DH_C"/>
</dbReference>
<evidence type="ECO:0000259" key="3">
    <source>
        <dbReference type="Pfam" id="PF01232"/>
    </source>
</evidence>
<accession>A0A1S8YSG6</accession>
<dbReference type="STRING" id="1926881.BTJ39_02395"/>
<dbReference type="InterPro" id="IPR013131">
    <property type="entry name" value="Mannitol_DH_N"/>
</dbReference>
<dbReference type="SUPFAM" id="SSF48179">
    <property type="entry name" value="6-phosphogluconate dehydrogenase C-terminal domain-like"/>
    <property type="match status" value="1"/>
</dbReference>
<dbReference type="SUPFAM" id="SSF51735">
    <property type="entry name" value="NAD(P)-binding Rossmann-fold domains"/>
    <property type="match status" value="1"/>
</dbReference>
<dbReference type="InterPro" id="IPR036291">
    <property type="entry name" value="NAD(P)-bd_dom_sf"/>
</dbReference>
<dbReference type="PRINTS" id="PR00084">
    <property type="entry name" value="MTLDHDRGNASE"/>
</dbReference>
<evidence type="ECO:0000256" key="2">
    <source>
        <dbReference type="ARBA" id="ARBA00023027"/>
    </source>
</evidence>
<evidence type="ECO:0000313" key="5">
    <source>
        <dbReference type="EMBL" id="OON42024.1"/>
    </source>
</evidence>
<gene>
    <name evidence="5" type="ORF">BTJ39_02395</name>
</gene>
<dbReference type="OrthoDB" id="271711at2"/>
<dbReference type="AlphaFoldDB" id="A0A1S8YSG6"/>
<dbReference type="InterPro" id="IPR013328">
    <property type="entry name" value="6PGD_dom2"/>
</dbReference>
<dbReference type="Gene3D" id="3.40.50.720">
    <property type="entry name" value="NAD(P)-binding Rossmann-like Domain"/>
    <property type="match status" value="1"/>
</dbReference>
<evidence type="ECO:0000256" key="1">
    <source>
        <dbReference type="ARBA" id="ARBA00023002"/>
    </source>
</evidence>
<feature type="domain" description="Mannitol dehydrogenase N-terminal" evidence="3">
    <location>
        <begin position="1"/>
        <end position="178"/>
    </location>
</feature>
<dbReference type="InterPro" id="IPR008927">
    <property type="entry name" value="6-PGluconate_DH-like_C_sf"/>
</dbReference>
<dbReference type="Pfam" id="PF08125">
    <property type="entry name" value="Mannitol_dh_C"/>
    <property type="match status" value="1"/>
</dbReference>
<keyword evidence="6" id="KW-1185">Reference proteome</keyword>
<dbReference type="EMBL" id="MRUL01000001">
    <property type="protein sequence ID" value="OON42024.1"/>
    <property type="molecule type" value="Genomic_DNA"/>
</dbReference>
<dbReference type="PANTHER" id="PTHR30524:SF0">
    <property type="entry name" value="ALTRONATE OXIDOREDUCTASE-RELATED"/>
    <property type="match status" value="1"/>
</dbReference>
<keyword evidence="2" id="KW-0520">NAD</keyword>
<dbReference type="RefSeq" id="WP_078001052.1">
    <property type="nucleotide sequence ID" value="NZ_MRUL01000001.1"/>
</dbReference>
<evidence type="ECO:0000313" key="6">
    <source>
        <dbReference type="Proteomes" id="UP000190667"/>
    </source>
</evidence>
<dbReference type="GO" id="GO:0008926">
    <property type="term" value="F:mannitol-1-phosphate 5-dehydrogenase activity"/>
    <property type="evidence" value="ECO:0007669"/>
    <property type="project" value="TreeGrafter"/>
</dbReference>
<dbReference type="Pfam" id="PF01232">
    <property type="entry name" value="Mannitol_dh"/>
    <property type="match status" value="1"/>
</dbReference>
<sequence length="389" mass="42546">MQAVHFGAGSIGRGFIGDLLHDSGYQITLLDLDAGLNAQINRTHSYDLYVIEQDYRLKTIDRVRALSPLTDEPQAIAALADAGLITTAVWADNLPRIAPLLAKGLRERARQGKAKINVIVCENAVGNGQLMRQAILSQDLMSATELDACAAFPCTAVDRLVLGAQREGQQVINVGVDHELVIDLTELVHPDDRPIQGAVYSDNLASWFEKKLFIINGGHAWAGYMGWIYGEDIIQRAFARPGFLDQVKQTMGESAALIANKHGFALAELHDYLDFACRRFALPGLEDSVARVCRSPIRKLAAGDRLVAPAVQCQQAGLDYPHLLSGIAAALLYDHPQDEQAQELQCTIAEQGVAQALAKYSDITSGHPLAKEILAQFARLKEIKARHRR</sequence>
<comment type="caution">
    <text evidence="5">The sequence shown here is derived from an EMBL/GenBank/DDBJ whole genome shotgun (WGS) entry which is preliminary data.</text>
</comment>
<dbReference type="GO" id="GO:0019592">
    <property type="term" value="P:mannitol catabolic process"/>
    <property type="evidence" value="ECO:0007669"/>
    <property type="project" value="TreeGrafter"/>
</dbReference>
<reference evidence="5 6" key="1">
    <citation type="submission" date="2016-12" db="EMBL/GenBank/DDBJ databases">
        <title>Izhakiella australiana sp. nov. of genus Izhakiella isolated from Australian desert.</title>
        <authorList>
            <person name="Ji M."/>
        </authorList>
    </citation>
    <scope>NUCLEOTIDE SEQUENCE [LARGE SCALE GENOMIC DNA]</scope>
    <source>
        <strain evidence="5 6">D4N98</strain>
    </source>
</reference>
<dbReference type="GO" id="GO:0005829">
    <property type="term" value="C:cytosol"/>
    <property type="evidence" value="ECO:0007669"/>
    <property type="project" value="TreeGrafter"/>
</dbReference>
<dbReference type="PANTHER" id="PTHR30524">
    <property type="entry name" value="MANNITOL-1-PHOSPHATE 5-DEHYDROGENASE"/>
    <property type="match status" value="1"/>
</dbReference>